<protein>
    <recommendedName>
        <fullName evidence="4">Secreted protein</fullName>
    </recommendedName>
</protein>
<keyword evidence="1" id="KW-0732">Signal</keyword>
<dbReference type="Proteomes" id="UP000094426">
    <property type="component" value="Unassembled WGS sequence"/>
</dbReference>
<dbReference type="EMBL" id="LNZG01000045">
    <property type="protein sequence ID" value="ODA89604.1"/>
    <property type="molecule type" value="Genomic_DNA"/>
</dbReference>
<evidence type="ECO:0000256" key="1">
    <source>
        <dbReference type="SAM" id="SignalP"/>
    </source>
</evidence>
<evidence type="ECO:0000313" key="2">
    <source>
        <dbReference type="EMBL" id="ODA89604.1"/>
    </source>
</evidence>
<accession>A0A1E2SIU2</accession>
<sequence length="158" mass="16150">MITRQGTKSSILLTAAAIVSAVGLLSGCSAAAPKAAPTKDTKLSSEEYMIALRKCMSAEGVDLKWNSDGSAVSSAVSFDGSTTQGKMVAAMNACQKKLGTPPEAEKATDPQQAKDQLLKAAKCLRENGVDSTVSDGALDLKGSELPEAVAKTCLGVGK</sequence>
<gene>
    <name evidence="2" type="ORF">ATY41_04840</name>
</gene>
<dbReference type="RefSeq" id="WP_011186871.1">
    <property type="nucleotide sequence ID" value="NZ_LNZG01000045.1"/>
</dbReference>
<evidence type="ECO:0000313" key="3">
    <source>
        <dbReference type="Proteomes" id="UP000094426"/>
    </source>
</evidence>
<proteinExistence type="predicted"/>
<feature type="signal peptide" evidence="1">
    <location>
        <begin position="1"/>
        <end position="31"/>
    </location>
</feature>
<name>A0A1E2SIU2_LEIXY</name>
<evidence type="ECO:0008006" key="4">
    <source>
        <dbReference type="Google" id="ProtNLM"/>
    </source>
</evidence>
<dbReference type="AlphaFoldDB" id="A0A1E2SIU2"/>
<comment type="caution">
    <text evidence="2">The sequence shown here is derived from an EMBL/GenBank/DDBJ whole genome shotgun (WGS) entry which is preliminary data.</text>
</comment>
<dbReference type="OrthoDB" id="7949713at2"/>
<reference evidence="3" key="1">
    <citation type="submission" date="2015-11" db="EMBL/GenBank/DDBJ databases">
        <authorList>
            <person name="Wang J."/>
            <person name="Wang L."/>
            <person name="Wang F."/>
            <person name="Cao G."/>
        </authorList>
    </citation>
    <scope>NUCLEOTIDE SEQUENCE [LARGE SCALE GENOMIC DNA]</scope>
    <source>
        <strain evidence="3">gdw1</strain>
    </source>
</reference>
<dbReference type="PROSITE" id="PS51257">
    <property type="entry name" value="PROKAR_LIPOPROTEIN"/>
    <property type="match status" value="1"/>
</dbReference>
<feature type="chain" id="PRO_5009116802" description="Secreted protein" evidence="1">
    <location>
        <begin position="32"/>
        <end position="158"/>
    </location>
</feature>
<organism evidence="2 3">
    <name type="scientific">Leifsonia xyli subsp. xyli</name>
    <dbReference type="NCBI Taxonomy" id="59736"/>
    <lineage>
        <taxon>Bacteria</taxon>
        <taxon>Bacillati</taxon>
        <taxon>Actinomycetota</taxon>
        <taxon>Actinomycetes</taxon>
        <taxon>Micrococcales</taxon>
        <taxon>Microbacteriaceae</taxon>
        <taxon>Leifsonia</taxon>
    </lineage>
</organism>